<gene>
    <name evidence="4" type="ORF">ACFFHW_07475</name>
</gene>
<evidence type="ECO:0000256" key="1">
    <source>
        <dbReference type="ARBA" id="ARBA00022898"/>
    </source>
</evidence>
<dbReference type="InterPro" id="IPR015421">
    <property type="entry name" value="PyrdxlP-dep_Trfase_major"/>
</dbReference>
<dbReference type="Pfam" id="PF01041">
    <property type="entry name" value="DegT_DnrJ_EryC1"/>
    <property type="match status" value="1"/>
</dbReference>
<comment type="caution">
    <text evidence="4">The sequence shown here is derived from an EMBL/GenBank/DDBJ whole genome shotgun (WGS) entry which is preliminary data.</text>
</comment>
<dbReference type="InterPro" id="IPR015424">
    <property type="entry name" value="PyrdxlP-dep_Trfase"/>
</dbReference>
<dbReference type="Proteomes" id="UP001589814">
    <property type="component" value="Unassembled WGS sequence"/>
</dbReference>
<proteinExistence type="inferred from homology"/>
<evidence type="ECO:0000256" key="2">
    <source>
        <dbReference type="ARBA" id="ARBA00037999"/>
    </source>
</evidence>
<evidence type="ECO:0000313" key="4">
    <source>
        <dbReference type="EMBL" id="MFC0267830.1"/>
    </source>
</evidence>
<dbReference type="RefSeq" id="WP_083920944.1">
    <property type="nucleotide sequence ID" value="NZ_JBHLVX010000024.1"/>
</dbReference>
<sequence length="387" mass="43329">MSKKIVDCTFKRIRSRDEMEQIAISAMEADLLSGDSSLISEYEEKIKNVLGVGNAIAVSSGTAALHASVSEVIQNGDEVLVPVICVPMTVCAVIEAGGVPVFYDCQEMSFKPSLESLDKLSSSRTKALITVSMWGNSAIDASIINFARQNDWVVIEDAAQGLGTQNELGYEGCVGDLGCFSTHEFKLVSTGEGGFITTDFDYLYERIRSYTRIGFSQKLGGFGFRSGLNYKLSGLQALLGAQQLDKLEFNRSERESKSMYWEECLDGIQASVYGRRIFRFFVSSYRYNHYAACFYIEDPTKGLSKSVAKLMNEQGIGNDIHRYRQGLMVEFPFLRKAYSMDRYRKDVRLDFPNASRVMDGLITLPCHDEVSMQDIEKSTRVIKNVFK</sequence>
<dbReference type="PANTHER" id="PTHR30244:SF34">
    <property type="entry name" value="DTDP-4-AMINO-4,6-DIDEOXYGALACTOSE TRANSAMINASE"/>
    <property type="match status" value="1"/>
</dbReference>
<name>A0ABV6G2F2_9GAMM</name>
<keyword evidence="4" id="KW-0808">Transferase</keyword>
<dbReference type="InterPro" id="IPR000653">
    <property type="entry name" value="DegT/StrS_aminotransferase"/>
</dbReference>
<keyword evidence="4" id="KW-0032">Aminotransferase</keyword>
<reference evidence="4 5" key="1">
    <citation type="submission" date="2024-09" db="EMBL/GenBank/DDBJ databases">
        <authorList>
            <person name="Sun Q."/>
            <person name="Mori K."/>
        </authorList>
    </citation>
    <scope>NUCLEOTIDE SEQUENCE [LARGE SCALE GENOMIC DNA]</scope>
    <source>
        <strain evidence="4 5">CCM 7415</strain>
    </source>
</reference>
<keyword evidence="1 3" id="KW-0663">Pyridoxal phosphate</keyword>
<dbReference type="GO" id="GO:0008483">
    <property type="term" value="F:transaminase activity"/>
    <property type="evidence" value="ECO:0007669"/>
    <property type="project" value="UniProtKB-KW"/>
</dbReference>
<dbReference type="InterPro" id="IPR015422">
    <property type="entry name" value="PyrdxlP-dep_Trfase_small"/>
</dbReference>
<dbReference type="Gene3D" id="3.40.640.10">
    <property type="entry name" value="Type I PLP-dependent aspartate aminotransferase-like (Major domain)"/>
    <property type="match status" value="1"/>
</dbReference>
<dbReference type="Gene3D" id="3.90.1150.10">
    <property type="entry name" value="Aspartate Aminotransferase, domain 1"/>
    <property type="match status" value="1"/>
</dbReference>
<dbReference type="SUPFAM" id="SSF53383">
    <property type="entry name" value="PLP-dependent transferases"/>
    <property type="match status" value="1"/>
</dbReference>
<organism evidence="4 5">
    <name type="scientific">Kushneria aurantia</name>
    <dbReference type="NCBI Taxonomy" id="504092"/>
    <lineage>
        <taxon>Bacteria</taxon>
        <taxon>Pseudomonadati</taxon>
        <taxon>Pseudomonadota</taxon>
        <taxon>Gammaproteobacteria</taxon>
        <taxon>Oceanospirillales</taxon>
        <taxon>Halomonadaceae</taxon>
        <taxon>Kushneria</taxon>
    </lineage>
</organism>
<evidence type="ECO:0000256" key="3">
    <source>
        <dbReference type="RuleBase" id="RU004508"/>
    </source>
</evidence>
<accession>A0ABV6G2F2</accession>
<dbReference type="EMBL" id="JBHLVX010000024">
    <property type="protein sequence ID" value="MFC0267830.1"/>
    <property type="molecule type" value="Genomic_DNA"/>
</dbReference>
<dbReference type="PANTHER" id="PTHR30244">
    <property type="entry name" value="TRANSAMINASE"/>
    <property type="match status" value="1"/>
</dbReference>
<keyword evidence="5" id="KW-1185">Reference proteome</keyword>
<protein>
    <submittedName>
        <fullName evidence="4">DegT/DnrJ/EryC1/StrS family aminotransferase</fullName>
    </submittedName>
</protein>
<evidence type="ECO:0000313" key="5">
    <source>
        <dbReference type="Proteomes" id="UP001589814"/>
    </source>
</evidence>
<dbReference type="PIRSF" id="PIRSF000390">
    <property type="entry name" value="PLP_StrS"/>
    <property type="match status" value="1"/>
</dbReference>
<comment type="similarity">
    <text evidence="2 3">Belongs to the DegT/DnrJ/EryC1 family.</text>
</comment>